<evidence type="ECO:0000313" key="1">
    <source>
        <dbReference type="EMBL" id="MPC35175.1"/>
    </source>
</evidence>
<dbReference type="AlphaFoldDB" id="A0A5B7EP63"/>
<evidence type="ECO:0000313" key="2">
    <source>
        <dbReference type="Proteomes" id="UP000324222"/>
    </source>
</evidence>
<reference evidence="1 2" key="1">
    <citation type="submission" date="2019-05" db="EMBL/GenBank/DDBJ databases">
        <title>Another draft genome of Portunus trituberculatus and its Hox gene families provides insights of decapod evolution.</title>
        <authorList>
            <person name="Jeong J.-H."/>
            <person name="Song I."/>
            <person name="Kim S."/>
            <person name="Choi T."/>
            <person name="Kim D."/>
            <person name="Ryu S."/>
            <person name="Kim W."/>
        </authorList>
    </citation>
    <scope>NUCLEOTIDE SEQUENCE [LARGE SCALE GENOMIC DNA]</scope>
    <source>
        <tissue evidence="1">Muscle</tissue>
    </source>
</reference>
<organism evidence="1 2">
    <name type="scientific">Portunus trituberculatus</name>
    <name type="common">Swimming crab</name>
    <name type="synonym">Neptunus trituberculatus</name>
    <dbReference type="NCBI Taxonomy" id="210409"/>
    <lineage>
        <taxon>Eukaryota</taxon>
        <taxon>Metazoa</taxon>
        <taxon>Ecdysozoa</taxon>
        <taxon>Arthropoda</taxon>
        <taxon>Crustacea</taxon>
        <taxon>Multicrustacea</taxon>
        <taxon>Malacostraca</taxon>
        <taxon>Eumalacostraca</taxon>
        <taxon>Eucarida</taxon>
        <taxon>Decapoda</taxon>
        <taxon>Pleocyemata</taxon>
        <taxon>Brachyura</taxon>
        <taxon>Eubrachyura</taxon>
        <taxon>Portunoidea</taxon>
        <taxon>Portunidae</taxon>
        <taxon>Portuninae</taxon>
        <taxon>Portunus</taxon>
    </lineage>
</organism>
<comment type="caution">
    <text evidence="1">The sequence shown here is derived from an EMBL/GenBank/DDBJ whole genome shotgun (WGS) entry which is preliminary data.</text>
</comment>
<keyword evidence="2" id="KW-1185">Reference proteome</keyword>
<dbReference type="Proteomes" id="UP000324222">
    <property type="component" value="Unassembled WGS sequence"/>
</dbReference>
<gene>
    <name evidence="1" type="ORF">E2C01_028593</name>
</gene>
<dbReference type="EMBL" id="VSRR010003214">
    <property type="protein sequence ID" value="MPC35175.1"/>
    <property type="molecule type" value="Genomic_DNA"/>
</dbReference>
<sequence length="103" mass="12053">METRQQHLPGCHSQQRAGVQAYYQRLKIRLFCLFTLTLHSTRPCIIQMVATSKFIVCSKHEHVRAQQQSSTWRCFTVAWFSGGQRQHRQLPPTPSWWGDPRDG</sequence>
<name>A0A5B7EP63_PORTR</name>
<accession>A0A5B7EP63</accession>
<protein>
    <submittedName>
        <fullName evidence="1">Uncharacterized protein</fullName>
    </submittedName>
</protein>
<proteinExistence type="predicted"/>